<evidence type="ECO:0000256" key="1">
    <source>
        <dbReference type="SAM" id="Phobius"/>
    </source>
</evidence>
<protein>
    <recommendedName>
        <fullName evidence="4">DUF454 domain-containing protein</fullName>
    </recommendedName>
</protein>
<keyword evidence="1" id="KW-0472">Membrane</keyword>
<keyword evidence="1" id="KW-0812">Transmembrane</keyword>
<evidence type="ECO:0000313" key="2">
    <source>
        <dbReference type="EMBL" id="SET82939.1"/>
    </source>
</evidence>
<evidence type="ECO:0000313" key="3">
    <source>
        <dbReference type="Proteomes" id="UP000198970"/>
    </source>
</evidence>
<gene>
    <name evidence="2" type="ORF">SAMN02745906_2247</name>
</gene>
<dbReference type="RefSeq" id="WP_054791714.1">
    <property type="nucleotide sequence ID" value="NZ_LT630003.1"/>
</dbReference>
<keyword evidence="1" id="KW-1133">Transmembrane helix</keyword>
<organism evidence="2 3">
    <name type="scientific">Lacrimispora sphenoides JCM 1415</name>
    <dbReference type="NCBI Taxonomy" id="1297793"/>
    <lineage>
        <taxon>Bacteria</taxon>
        <taxon>Bacillati</taxon>
        <taxon>Bacillota</taxon>
        <taxon>Clostridia</taxon>
        <taxon>Lachnospirales</taxon>
        <taxon>Lachnospiraceae</taxon>
        <taxon>Lacrimispora</taxon>
    </lineage>
</organism>
<sequence>MLKKVIYASIGIAAMALGAVGTVVPGLPATPFFLLALLCFTKSSEKLNCWFRGTGLYAKYVKGYEYDRSMTRKQKLIIQAVAGLMMFISFLLIGNMAVRLLLIAAFILHNYVFIFVIKTRQAGRTETTTKG</sequence>
<name>A0ABY1C9J4_9FIRM</name>
<feature type="transmembrane region" description="Helical" evidence="1">
    <location>
        <begin position="6"/>
        <end position="38"/>
    </location>
</feature>
<dbReference type="PANTHER" id="PTHR35813">
    <property type="entry name" value="INNER MEMBRANE PROTEIN YBAN"/>
    <property type="match status" value="1"/>
</dbReference>
<dbReference type="InterPro" id="IPR007401">
    <property type="entry name" value="DUF454"/>
</dbReference>
<feature type="transmembrane region" description="Helical" evidence="1">
    <location>
        <begin position="100"/>
        <end position="117"/>
    </location>
</feature>
<keyword evidence="3" id="KW-1185">Reference proteome</keyword>
<dbReference type="EMBL" id="LT630003">
    <property type="protein sequence ID" value="SET82939.1"/>
    <property type="molecule type" value="Genomic_DNA"/>
</dbReference>
<proteinExistence type="predicted"/>
<reference evidence="2 3" key="1">
    <citation type="submission" date="2016-10" db="EMBL/GenBank/DDBJ databases">
        <authorList>
            <person name="Varghese N."/>
            <person name="Submissions S."/>
        </authorList>
    </citation>
    <scope>NUCLEOTIDE SEQUENCE [LARGE SCALE GENOMIC DNA]</scope>
    <source>
        <strain evidence="2 3">ATCC 19403</strain>
    </source>
</reference>
<accession>A0ABY1C9J4</accession>
<dbReference type="Proteomes" id="UP000198970">
    <property type="component" value="Chromosome I"/>
</dbReference>
<dbReference type="PANTHER" id="PTHR35813:SF1">
    <property type="entry name" value="INNER MEMBRANE PROTEIN YBAN"/>
    <property type="match status" value="1"/>
</dbReference>
<dbReference type="Pfam" id="PF04304">
    <property type="entry name" value="DUF454"/>
    <property type="match status" value="1"/>
</dbReference>
<dbReference type="PIRSF" id="PIRSF016789">
    <property type="entry name" value="DUF454"/>
    <property type="match status" value="1"/>
</dbReference>
<evidence type="ECO:0008006" key="4">
    <source>
        <dbReference type="Google" id="ProtNLM"/>
    </source>
</evidence>
<feature type="transmembrane region" description="Helical" evidence="1">
    <location>
        <begin position="76"/>
        <end position="94"/>
    </location>
</feature>